<proteinExistence type="predicted"/>
<name>A0ABW4Z3T6_9HYPH</name>
<dbReference type="InterPro" id="IPR036520">
    <property type="entry name" value="UPF0759_sf"/>
</dbReference>
<keyword evidence="2" id="KW-1185">Reference proteome</keyword>
<gene>
    <name evidence="1" type="ORF">ACFSNC_22110</name>
</gene>
<organism evidence="1 2">
    <name type="scientific">Ancylobacter oerskovii</name>
    <dbReference type="NCBI Taxonomy" id="459519"/>
    <lineage>
        <taxon>Bacteria</taxon>
        <taxon>Pseudomonadati</taxon>
        <taxon>Pseudomonadota</taxon>
        <taxon>Alphaproteobacteria</taxon>
        <taxon>Hyphomicrobiales</taxon>
        <taxon>Xanthobacteraceae</taxon>
        <taxon>Ancylobacter</taxon>
    </lineage>
</organism>
<dbReference type="InterPro" id="IPR002763">
    <property type="entry name" value="DUF72"/>
</dbReference>
<evidence type="ECO:0000313" key="1">
    <source>
        <dbReference type="EMBL" id="MFD2143110.1"/>
    </source>
</evidence>
<evidence type="ECO:0000313" key="2">
    <source>
        <dbReference type="Proteomes" id="UP001597299"/>
    </source>
</evidence>
<dbReference type="Proteomes" id="UP001597299">
    <property type="component" value="Unassembled WGS sequence"/>
</dbReference>
<sequence>MTRSSRTRHHDGPGAIRIGVSGWTYAPWRGHFYPQGLVQKKELAYAAGQFPALEINGTFYGLQKPDVFARWADETPEDFVFTVKGSRYITHTLRLREAEVPLANFLASGVLRLGRKLGPLLWQLPPSFAFDRERMEAFLALLPKDTEAAATLARRHDARLEGRDWARTDAHRPLRHAVEIRHDSFRDPAFIALLRRHGVALVCADTVKWPRLMDLTSDFVYCRLHGSTELYRSGYDGKDLRRWAERVAAWSRGREMPDGEFAGKAGAPHQPRDVFLFFDNTDKRHAPANARTLMELLHVDWQGDSGRSAA</sequence>
<dbReference type="EMBL" id="JBHUHD010000001">
    <property type="protein sequence ID" value="MFD2143110.1"/>
    <property type="molecule type" value="Genomic_DNA"/>
</dbReference>
<protein>
    <submittedName>
        <fullName evidence="1">DUF72 domain-containing protein</fullName>
    </submittedName>
</protein>
<accession>A0ABW4Z3T6</accession>
<dbReference type="PANTHER" id="PTHR30348">
    <property type="entry name" value="UNCHARACTERIZED PROTEIN YECE"/>
    <property type="match status" value="1"/>
</dbReference>
<dbReference type="RefSeq" id="WP_213355872.1">
    <property type="nucleotide sequence ID" value="NZ_JAHBGB010000044.1"/>
</dbReference>
<reference evidence="2" key="1">
    <citation type="journal article" date="2019" name="Int. J. Syst. Evol. Microbiol.">
        <title>The Global Catalogue of Microorganisms (GCM) 10K type strain sequencing project: providing services to taxonomists for standard genome sequencing and annotation.</title>
        <authorList>
            <consortium name="The Broad Institute Genomics Platform"/>
            <consortium name="The Broad Institute Genome Sequencing Center for Infectious Disease"/>
            <person name="Wu L."/>
            <person name="Ma J."/>
        </authorList>
    </citation>
    <scope>NUCLEOTIDE SEQUENCE [LARGE SCALE GENOMIC DNA]</scope>
    <source>
        <strain evidence="2">CCM 7435</strain>
    </source>
</reference>
<dbReference type="Pfam" id="PF01904">
    <property type="entry name" value="DUF72"/>
    <property type="match status" value="1"/>
</dbReference>
<dbReference type="SUPFAM" id="SSF117396">
    <property type="entry name" value="TM1631-like"/>
    <property type="match status" value="1"/>
</dbReference>
<dbReference type="PANTHER" id="PTHR30348:SF4">
    <property type="entry name" value="DUF72 DOMAIN-CONTAINING PROTEIN"/>
    <property type="match status" value="1"/>
</dbReference>
<comment type="caution">
    <text evidence="1">The sequence shown here is derived from an EMBL/GenBank/DDBJ whole genome shotgun (WGS) entry which is preliminary data.</text>
</comment>
<dbReference type="Gene3D" id="3.20.20.410">
    <property type="entry name" value="Protein of unknown function UPF0759"/>
    <property type="match status" value="1"/>
</dbReference>